<comment type="subunit">
    <text evidence="6">F-type ATPases have 2 components, CF(1) - the catalytic core - and CF(0) - the membrane proton channel.</text>
</comment>
<dbReference type="AlphaFoldDB" id="A0A7H1CNG9"/>
<evidence type="ECO:0000313" key="8">
    <source>
        <dbReference type="EMBL" id="QNS23026.1"/>
    </source>
</evidence>
<dbReference type="InterPro" id="IPR009230">
    <property type="entry name" value="ATP_synth_su8_fun"/>
</dbReference>
<evidence type="ECO:0000256" key="2">
    <source>
        <dbReference type="ARBA" id="ARBA00008892"/>
    </source>
</evidence>
<organism evidence="7">
    <name type="scientific">Metschnikowia drosophilae</name>
    <dbReference type="NCBI Taxonomy" id="135833"/>
    <lineage>
        <taxon>Eukaryota</taxon>
        <taxon>Fungi</taxon>
        <taxon>Dikarya</taxon>
        <taxon>Ascomycota</taxon>
        <taxon>Saccharomycotina</taxon>
        <taxon>Pichiomycetes</taxon>
        <taxon>Metschnikowiaceae</taxon>
        <taxon>Metschnikowia</taxon>
    </lineage>
</organism>
<comment type="similarity">
    <text evidence="2 6">Belongs to the ATPase protein 8 family.</text>
</comment>
<dbReference type="GO" id="GO:0045259">
    <property type="term" value="C:proton-transporting ATP synthase complex"/>
    <property type="evidence" value="ECO:0007669"/>
    <property type="project" value="UniProtKB-KW"/>
</dbReference>
<keyword evidence="6 7" id="KW-0496">Mitochondrion</keyword>
<keyword evidence="5 6" id="KW-0472">Membrane</keyword>
<sequence>MPQLIPFYFMHLLSFGMLALVILTYFISVYILPNMLRLMLARMMITKL</sequence>
<dbReference type="EMBL" id="MT421956">
    <property type="protein sequence ID" value="QNS23026.1"/>
    <property type="molecule type" value="Genomic_DNA"/>
</dbReference>
<evidence type="ECO:0000256" key="5">
    <source>
        <dbReference type="ARBA" id="ARBA00023136"/>
    </source>
</evidence>
<dbReference type="RefSeq" id="YP_009935159.1">
    <property type="nucleotide sequence ID" value="NC_050840.1"/>
</dbReference>
<dbReference type="Pfam" id="PF05933">
    <property type="entry name" value="Fun_ATP-synt_8"/>
    <property type="match status" value="1"/>
</dbReference>
<evidence type="ECO:0000256" key="4">
    <source>
        <dbReference type="ARBA" id="ARBA00022989"/>
    </source>
</evidence>
<dbReference type="GO" id="GO:0005743">
    <property type="term" value="C:mitochondrial inner membrane"/>
    <property type="evidence" value="ECO:0007669"/>
    <property type="project" value="UniProtKB-SubCell"/>
</dbReference>
<keyword evidence="6" id="KW-0375">Hydrogen ion transport</keyword>
<keyword evidence="6" id="KW-0813">Transport</keyword>
<comment type="function">
    <text evidence="6">Mitochondrial membrane ATP synthase (F(1)F(0) ATP synthase or Complex V) produces ATP from ADP in the presence of a proton gradient across the membrane which is generated by electron transport complexes of the respiratory chain. F-type ATPases consist of two structural domains, F(1) - containing the extramembraneous catalytic core and F(0) - containing the membrane proton channel, linked together by a central stalk and a peripheral stalk. During catalysis, ATP synthesis in the catalytic domain of F(1) is coupled via a rotary mechanism of the central stalk subunits to proton translocation. Part of the complex F(0) domain. Minor subunit located with subunit a in the membrane.</text>
</comment>
<accession>A0A7H1CNG9</accession>
<name>A0A7H1CNG9_9ASCO</name>
<evidence type="ECO:0000256" key="6">
    <source>
        <dbReference type="RuleBase" id="RU368038"/>
    </source>
</evidence>
<keyword evidence="6" id="KW-0066">ATP synthesis</keyword>
<feature type="transmembrane region" description="Helical" evidence="6">
    <location>
        <begin position="12"/>
        <end position="33"/>
    </location>
</feature>
<comment type="subcellular location">
    <subcellularLocation>
        <location evidence="1">Membrane</location>
        <topology evidence="1">Single-pass membrane protein</topology>
    </subcellularLocation>
    <subcellularLocation>
        <location evidence="6">Mitochondrion inner membrane</location>
        <topology evidence="6">Single-pass membrane protein</topology>
    </subcellularLocation>
</comment>
<evidence type="ECO:0000256" key="3">
    <source>
        <dbReference type="ARBA" id="ARBA00022692"/>
    </source>
</evidence>
<keyword evidence="6" id="KW-0406">Ion transport</keyword>
<geneLocation type="mitochondrion" evidence="7"/>
<dbReference type="EMBL" id="MT421955">
    <property type="protein sequence ID" value="QNS23015.1"/>
    <property type="molecule type" value="Genomic_DNA"/>
</dbReference>
<dbReference type="GeneID" id="59431911"/>
<gene>
    <name evidence="7" type="primary">atp8</name>
</gene>
<keyword evidence="6" id="KW-0138">CF(0)</keyword>
<evidence type="ECO:0000256" key="1">
    <source>
        <dbReference type="ARBA" id="ARBA00004167"/>
    </source>
</evidence>
<keyword evidence="4 6" id="KW-1133">Transmembrane helix</keyword>
<protein>
    <recommendedName>
        <fullName evidence="6">ATP synthase protein 8</fullName>
    </recommendedName>
</protein>
<proteinExistence type="inferred from homology"/>
<dbReference type="GO" id="GO:0015986">
    <property type="term" value="P:proton motive force-driven ATP synthesis"/>
    <property type="evidence" value="ECO:0007669"/>
    <property type="project" value="UniProtKB-UniRule"/>
</dbReference>
<evidence type="ECO:0000313" key="7">
    <source>
        <dbReference type="EMBL" id="QNS23015.1"/>
    </source>
</evidence>
<dbReference type="GO" id="GO:0015078">
    <property type="term" value="F:proton transmembrane transporter activity"/>
    <property type="evidence" value="ECO:0007669"/>
    <property type="project" value="UniProtKB-UniRule"/>
</dbReference>
<keyword evidence="3 6" id="KW-0812">Transmembrane</keyword>
<reference evidence="7" key="1">
    <citation type="submission" date="2020-04" db="EMBL/GenBank/DDBJ databases">
        <title>Do Metschnikowia yeast have the strangest mitochondrial genomes of all fungi?</title>
        <authorList>
            <person name="Lee D.K."/>
            <person name="Hsiang T."/>
            <person name="Lachance M.-A."/>
            <person name="Smith D.R."/>
        </authorList>
    </citation>
    <scope>NUCLEOTIDE SEQUENCE</scope>
    <source>
        <strain evidence="8">UWOPS83-1135.3</strain>
        <strain evidence="7">UWOPS83-1143.1</strain>
    </source>
</reference>